<feature type="region of interest" description="Disordered" evidence="1">
    <location>
        <begin position="1"/>
        <end position="33"/>
    </location>
</feature>
<evidence type="ECO:0000256" key="1">
    <source>
        <dbReference type="SAM" id="MobiDB-lite"/>
    </source>
</evidence>
<sequence length="33" mass="3370">MQLINPAPGLPVARPGPGRPHSGLSLILEVPNA</sequence>
<name>A0A0E9R5E5_ANGAN</name>
<dbReference type="AlphaFoldDB" id="A0A0E9R5E5"/>
<organism evidence="2">
    <name type="scientific">Anguilla anguilla</name>
    <name type="common">European freshwater eel</name>
    <name type="synonym">Muraena anguilla</name>
    <dbReference type="NCBI Taxonomy" id="7936"/>
    <lineage>
        <taxon>Eukaryota</taxon>
        <taxon>Metazoa</taxon>
        <taxon>Chordata</taxon>
        <taxon>Craniata</taxon>
        <taxon>Vertebrata</taxon>
        <taxon>Euteleostomi</taxon>
        <taxon>Actinopterygii</taxon>
        <taxon>Neopterygii</taxon>
        <taxon>Teleostei</taxon>
        <taxon>Anguilliformes</taxon>
        <taxon>Anguillidae</taxon>
        <taxon>Anguilla</taxon>
    </lineage>
</organism>
<protein>
    <submittedName>
        <fullName evidence="2">Uncharacterized protein</fullName>
    </submittedName>
</protein>
<accession>A0A0E9R5E5</accession>
<reference evidence="2" key="2">
    <citation type="journal article" date="2015" name="Fish Shellfish Immunol.">
        <title>Early steps in the European eel (Anguilla anguilla)-Vibrio vulnificus interaction in the gills: Role of the RtxA13 toxin.</title>
        <authorList>
            <person name="Callol A."/>
            <person name="Pajuelo D."/>
            <person name="Ebbesson L."/>
            <person name="Teles M."/>
            <person name="MacKenzie S."/>
            <person name="Amaro C."/>
        </authorList>
    </citation>
    <scope>NUCLEOTIDE SEQUENCE</scope>
</reference>
<proteinExistence type="predicted"/>
<evidence type="ECO:0000313" key="2">
    <source>
        <dbReference type="EMBL" id="JAH23705.1"/>
    </source>
</evidence>
<reference evidence="2" key="1">
    <citation type="submission" date="2014-11" db="EMBL/GenBank/DDBJ databases">
        <authorList>
            <person name="Amaro Gonzalez C."/>
        </authorList>
    </citation>
    <scope>NUCLEOTIDE SEQUENCE</scope>
</reference>
<dbReference type="EMBL" id="GBXM01084872">
    <property type="protein sequence ID" value="JAH23705.1"/>
    <property type="molecule type" value="Transcribed_RNA"/>
</dbReference>